<dbReference type="RefSeq" id="WP_164029192.1">
    <property type="nucleotide sequence ID" value="NZ_JAABOQ010000001.1"/>
</dbReference>
<evidence type="ECO:0000256" key="1">
    <source>
        <dbReference type="SAM" id="Phobius"/>
    </source>
</evidence>
<feature type="transmembrane region" description="Helical" evidence="1">
    <location>
        <begin position="96"/>
        <end position="120"/>
    </location>
</feature>
<name>A0A6M0CPS5_9FLAO</name>
<reference evidence="2 3" key="1">
    <citation type="submission" date="2020-01" db="EMBL/GenBank/DDBJ databases">
        <title>Spongiivirga citrea KCTC 32990T.</title>
        <authorList>
            <person name="Wang G."/>
        </authorList>
    </citation>
    <scope>NUCLEOTIDE SEQUENCE [LARGE SCALE GENOMIC DNA]</scope>
    <source>
        <strain evidence="2 3">KCTC 32990</strain>
    </source>
</reference>
<organism evidence="2 3">
    <name type="scientific">Spongiivirga citrea</name>
    <dbReference type="NCBI Taxonomy" id="1481457"/>
    <lineage>
        <taxon>Bacteria</taxon>
        <taxon>Pseudomonadati</taxon>
        <taxon>Bacteroidota</taxon>
        <taxon>Flavobacteriia</taxon>
        <taxon>Flavobacteriales</taxon>
        <taxon>Flavobacteriaceae</taxon>
        <taxon>Spongiivirga</taxon>
    </lineage>
</organism>
<keyword evidence="1" id="KW-0472">Membrane</keyword>
<accession>A0A6M0CPS5</accession>
<comment type="caution">
    <text evidence="2">The sequence shown here is derived from an EMBL/GenBank/DDBJ whole genome shotgun (WGS) entry which is preliminary data.</text>
</comment>
<dbReference type="EMBL" id="JAABOQ010000001">
    <property type="protein sequence ID" value="NER15930.1"/>
    <property type="molecule type" value="Genomic_DNA"/>
</dbReference>
<evidence type="ECO:0000313" key="3">
    <source>
        <dbReference type="Proteomes" id="UP000474296"/>
    </source>
</evidence>
<evidence type="ECO:0000313" key="2">
    <source>
        <dbReference type="EMBL" id="NER15930.1"/>
    </source>
</evidence>
<dbReference type="AlphaFoldDB" id="A0A6M0CPS5"/>
<proteinExistence type="predicted"/>
<sequence>MNNPAILFYSKVYQYFNYAGIKTFNLHAQTSFIFSVTVFFYVYKMVEVVGLELSLPYRIALLLLQPTLHVATYMIFNQDKMTSHVMNFQKNEDSNGNAISTLLTAALVLPMLVFFTKVAFGM</sequence>
<gene>
    <name evidence="2" type="ORF">GWK10_01845</name>
</gene>
<feature type="transmembrane region" description="Helical" evidence="1">
    <location>
        <begin position="55"/>
        <end position="76"/>
    </location>
</feature>
<keyword evidence="1" id="KW-0812">Transmembrane</keyword>
<keyword evidence="3" id="KW-1185">Reference proteome</keyword>
<dbReference type="Proteomes" id="UP000474296">
    <property type="component" value="Unassembled WGS sequence"/>
</dbReference>
<feature type="transmembrane region" description="Helical" evidence="1">
    <location>
        <begin position="26"/>
        <end position="43"/>
    </location>
</feature>
<keyword evidence="1" id="KW-1133">Transmembrane helix</keyword>
<protein>
    <submittedName>
        <fullName evidence="2">Uncharacterized protein</fullName>
    </submittedName>
</protein>